<accession>A0A319F3T9</accession>
<dbReference type="SUPFAM" id="SSF57701">
    <property type="entry name" value="Zn2/Cys6 DNA-binding domain"/>
    <property type="match status" value="1"/>
</dbReference>
<proteinExistence type="predicted"/>
<keyword evidence="2" id="KW-0805">Transcription regulation</keyword>
<dbReference type="VEuPathDB" id="FungiDB:BO78DRAFT_425099"/>
<feature type="compositionally biased region" description="Polar residues" evidence="6">
    <location>
        <begin position="716"/>
        <end position="730"/>
    </location>
</feature>
<evidence type="ECO:0000256" key="2">
    <source>
        <dbReference type="ARBA" id="ARBA00023015"/>
    </source>
</evidence>
<keyword evidence="4" id="KW-0804">Transcription</keyword>
<feature type="compositionally biased region" description="Basic and acidic residues" evidence="6">
    <location>
        <begin position="212"/>
        <end position="226"/>
    </location>
</feature>
<dbReference type="InterPro" id="IPR001138">
    <property type="entry name" value="Zn2Cys6_DnaBD"/>
</dbReference>
<dbReference type="PROSITE" id="PS00463">
    <property type="entry name" value="ZN2_CY6_FUNGAL_1"/>
    <property type="match status" value="1"/>
</dbReference>
<evidence type="ECO:0000313" key="10">
    <source>
        <dbReference type="Proteomes" id="UP000248423"/>
    </source>
</evidence>
<sequence>MNLLLTTTTTLLSLLSLAPLTTTHPTTTPDTNTMLTPGHATILNNCTIPIYIWSVSSTTSPQYTIPQTQNYTESFRHDTQTGGVSIKITTVRNGLYNGSPQMIFAYNLVDEQVWVDLSDVFGDPFRGRRSVMDKPAKRPRLSMACNICRQRKVKCDAEYPKCRNCRVRNQSCITTDPQRPGVTGIREWLDVPDRQGLTNEERIQPEVDDDHETGSKPSDESPVHHPFDISFNVEHGTDRMKIMGGSSSQCLAKSLDVYFKAARLKPVSSCFRYGMRHAEELDLPLSLSLPELPDSDRRDRYLSAYISRIHPLYPIFNTTRLRVGTELFATAGGFRNLPREQIPRLVSAYLIMSLGADEVGSGQTEDGDHYLQAAACLLSHVIIIPYLPTEGLAWQTLGMAIRTAYTLGINRGSKSESEEKPIEGRVWAVCWCLEKMMHLESGRPTVIGYQHPRPSEGIFRAEDRFLQWHVELGEYQGSISHHIYNQSGTRDVRQILLGTARLDRALLSWVNRIPTDLRPGNDLFCADEEFRMAVFISIQYHSALISLHRAALIAPTSSFAAEVVRYCSDEPSQFRMRHGEAICVNSARAIAKLSVELSERKADSQIITAASALLACIVLAIFLIKHPGSRLQDMDLQLLKACLEYTTQHLSKCNTDEHSMMPAKLMGVGIGAIYEQCCAHLRSAKEARREPRHMAKSSDSLPTPAIELVQPPWSEAVSQPSESLKRNTGSLHRETPSAVSSPINREREHDGIDSLGFSTMLDGFVPEGINVDQVFPFEGYNVEELWNWMVYLDSPDVS</sequence>
<dbReference type="PROSITE" id="PS50048">
    <property type="entry name" value="ZN2_CY6_FUNGAL_2"/>
    <property type="match status" value="1"/>
</dbReference>
<dbReference type="AlphaFoldDB" id="A0A319F3T9"/>
<dbReference type="InterPro" id="IPR036864">
    <property type="entry name" value="Zn2-C6_fun-type_DNA-bd_sf"/>
</dbReference>
<dbReference type="InterPro" id="IPR050987">
    <property type="entry name" value="AtrR-like"/>
</dbReference>
<dbReference type="EMBL" id="KZ826315">
    <property type="protein sequence ID" value="PYI12704.1"/>
    <property type="molecule type" value="Genomic_DNA"/>
</dbReference>
<dbReference type="GO" id="GO:0008270">
    <property type="term" value="F:zinc ion binding"/>
    <property type="evidence" value="ECO:0007669"/>
    <property type="project" value="InterPro"/>
</dbReference>
<dbReference type="Pfam" id="PF04681">
    <property type="entry name" value="Bys1"/>
    <property type="match status" value="1"/>
</dbReference>
<keyword evidence="1" id="KW-0479">Metal-binding</keyword>
<feature type="signal peptide" evidence="7">
    <location>
        <begin position="1"/>
        <end position="23"/>
    </location>
</feature>
<dbReference type="GO" id="GO:0009893">
    <property type="term" value="P:positive regulation of metabolic process"/>
    <property type="evidence" value="ECO:0007669"/>
    <property type="project" value="UniProtKB-ARBA"/>
</dbReference>
<keyword evidence="10" id="KW-1185">Reference proteome</keyword>
<dbReference type="SMART" id="SM00906">
    <property type="entry name" value="Fungal_trans"/>
    <property type="match status" value="1"/>
</dbReference>
<evidence type="ECO:0000256" key="6">
    <source>
        <dbReference type="SAM" id="MobiDB-lite"/>
    </source>
</evidence>
<organism evidence="9 10">
    <name type="scientific">Aspergillus sclerotiicarbonarius (strain CBS 121057 / IBT 28362)</name>
    <dbReference type="NCBI Taxonomy" id="1448318"/>
    <lineage>
        <taxon>Eukaryota</taxon>
        <taxon>Fungi</taxon>
        <taxon>Dikarya</taxon>
        <taxon>Ascomycota</taxon>
        <taxon>Pezizomycotina</taxon>
        <taxon>Eurotiomycetes</taxon>
        <taxon>Eurotiomycetidae</taxon>
        <taxon>Eurotiales</taxon>
        <taxon>Aspergillaceae</taxon>
        <taxon>Aspergillus</taxon>
        <taxon>Aspergillus subgen. Circumdati</taxon>
    </lineage>
</organism>
<evidence type="ECO:0000256" key="4">
    <source>
        <dbReference type="ARBA" id="ARBA00023163"/>
    </source>
</evidence>
<evidence type="ECO:0000256" key="1">
    <source>
        <dbReference type="ARBA" id="ARBA00022723"/>
    </source>
</evidence>
<feature type="region of interest" description="Disordered" evidence="6">
    <location>
        <begin position="714"/>
        <end position="749"/>
    </location>
</feature>
<evidence type="ECO:0000259" key="8">
    <source>
        <dbReference type="PROSITE" id="PS50048"/>
    </source>
</evidence>
<feature type="compositionally biased region" description="Basic and acidic residues" evidence="6">
    <location>
        <begin position="194"/>
        <end position="205"/>
    </location>
</feature>
<feature type="chain" id="PRO_5016444229" description="Zn(2)-C6 fungal-type domain-containing protein" evidence="7">
    <location>
        <begin position="24"/>
        <end position="798"/>
    </location>
</feature>
<dbReference type="Pfam" id="PF00172">
    <property type="entry name" value="Zn_clus"/>
    <property type="match status" value="1"/>
</dbReference>
<protein>
    <recommendedName>
        <fullName evidence="8">Zn(2)-C6 fungal-type domain-containing protein</fullName>
    </recommendedName>
</protein>
<keyword evidence="3" id="KW-0238">DNA-binding</keyword>
<dbReference type="STRING" id="1448318.A0A319F3T9"/>
<dbReference type="PANTHER" id="PTHR46910">
    <property type="entry name" value="TRANSCRIPTION FACTOR PDR1"/>
    <property type="match status" value="1"/>
</dbReference>
<dbReference type="PANTHER" id="PTHR46910:SF1">
    <property type="entry name" value="MISCELLANEOUS ZN(II)2CYS6 TRANSCRIPTION FACTOR (EUROFUNG)-RELATED"/>
    <property type="match status" value="1"/>
</dbReference>
<dbReference type="OrthoDB" id="3037908at2759"/>
<gene>
    <name evidence="9" type="ORF">BO78DRAFT_425099</name>
</gene>
<dbReference type="GO" id="GO:0006351">
    <property type="term" value="P:DNA-templated transcription"/>
    <property type="evidence" value="ECO:0007669"/>
    <property type="project" value="InterPro"/>
</dbReference>
<dbReference type="CDD" id="cd12148">
    <property type="entry name" value="fungal_TF_MHR"/>
    <property type="match status" value="1"/>
</dbReference>
<evidence type="ECO:0000313" key="9">
    <source>
        <dbReference type="EMBL" id="PYI12704.1"/>
    </source>
</evidence>
<feature type="region of interest" description="Disordered" evidence="6">
    <location>
        <begin position="194"/>
        <end position="226"/>
    </location>
</feature>
<dbReference type="Pfam" id="PF04082">
    <property type="entry name" value="Fungal_trans"/>
    <property type="match status" value="1"/>
</dbReference>
<dbReference type="GO" id="GO:0000981">
    <property type="term" value="F:DNA-binding transcription factor activity, RNA polymerase II-specific"/>
    <property type="evidence" value="ECO:0007669"/>
    <property type="project" value="InterPro"/>
</dbReference>
<dbReference type="CDD" id="cd00067">
    <property type="entry name" value="GAL4"/>
    <property type="match status" value="1"/>
</dbReference>
<evidence type="ECO:0000256" key="7">
    <source>
        <dbReference type="SAM" id="SignalP"/>
    </source>
</evidence>
<dbReference type="InterPro" id="IPR006771">
    <property type="entry name" value="CetA-like"/>
</dbReference>
<name>A0A319F3T9_ASPSB</name>
<evidence type="ECO:0000256" key="5">
    <source>
        <dbReference type="ARBA" id="ARBA00023242"/>
    </source>
</evidence>
<reference evidence="9 10" key="1">
    <citation type="submission" date="2018-02" db="EMBL/GenBank/DDBJ databases">
        <title>The genomes of Aspergillus section Nigri reveals drivers in fungal speciation.</title>
        <authorList>
            <consortium name="DOE Joint Genome Institute"/>
            <person name="Vesth T.C."/>
            <person name="Nybo J."/>
            <person name="Theobald S."/>
            <person name="Brandl J."/>
            <person name="Frisvad J.C."/>
            <person name="Nielsen K.F."/>
            <person name="Lyhne E.K."/>
            <person name="Kogle M.E."/>
            <person name="Kuo A."/>
            <person name="Riley R."/>
            <person name="Clum A."/>
            <person name="Nolan M."/>
            <person name="Lipzen A."/>
            <person name="Salamov A."/>
            <person name="Henrissat B."/>
            <person name="Wiebenga A."/>
            <person name="De vries R.P."/>
            <person name="Grigoriev I.V."/>
            <person name="Mortensen U.H."/>
            <person name="Andersen M.R."/>
            <person name="Baker S.E."/>
        </authorList>
    </citation>
    <scope>NUCLEOTIDE SEQUENCE [LARGE SCALE GENOMIC DNA]</scope>
    <source>
        <strain evidence="9 10">CBS 121057</strain>
    </source>
</reference>
<evidence type="ECO:0000256" key="3">
    <source>
        <dbReference type="ARBA" id="ARBA00023125"/>
    </source>
</evidence>
<dbReference type="GO" id="GO:0003677">
    <property type="term" value="F:DNA binding"/>
    <property type="evidence" value="ECO:0007669"/>
    <property type="project" value="UniProtKB-KW"/>
</dbReference>
<dbReference type="Proteomes" id="UP000248423">
    <property type="component" value="Unassembled WGS sequence"/>
</dbReference>
<dbReference type="InterPro" id="IPR007219">
    <property type="entry name" value="XnlR_reg_dom"/>
</dbReference>
<keyword evidence="7" id="KW-0732">Signal</keyword>
<feature type="domain" description="Zn(2)-C6 fungal-type" evidence="8">
    <location>
        <begin position="144"/>
        <end position="174"/>
    </location>
</feature>
<dbReference type="Gene3D" id="4.10.240.10">
    <property type="entry name" value="Zn(2)-C6 fungal-type DNA-binding domain"/>
    <property type="match status" value="1"/>
</dbReference>
<dbReference type="SMART" id="SM00066">
    <property type="entry name" value="GAL4"/>
    <property type="match status" value="1"/>
</dbReference>
<keyword evidence="5" id="KW-0539">Nucleus</keyword>